<comment type="caution">
    <text evidence="1">The sequence shown here is derived from an EMBL/GenBank/DDBJ whole genome shotgun (WGS) entry which is preliminary data.</text>
</comment>
<evidence type="ECO:0000313" key="1">
    <source>
        <dbReference type="EMBL" id="NVO56026.1"/>
    </source>
</evidence>
<gene>
    <name evidence="1" type="ORF">HW561_09525</name>
</gene>
<keyword evidence="2" id="KW-1185">Reference proteome</keyword>
<organism evidence="1 2">
    <name type="scientific">Ruegeria haliotis</name>
    <dbReference type="NCBI Taxonomy" id="2747601"/>
    <lineage>
        <taxon>Bacteria</taxon>
        <taxon>Pseudomonadati</taxon>
        <taxon>Pseudomonadota</taxon>
        <taxon>Alphaproteobacteria</taxon>
        <taxon>Rhodobacterales</taxon>
        <taxon>Roseobacteraceae</taxon>
        <taxon>Ruegeria</taxon>
    </lineage>
</organism>
<protein>
    <submittedName>
        <fullName evidence="1">Uncharacterized protein</fullName>
    </submittedName>
</protein>
<proteinExistence type="predicted"/>
<dbReference type="RefSeq" id="WP_176864061.1">
    <property type="nucleotide sequence ID" value="NZ_JABXWT010000003.1"/>
</dbReference>
<dbReference type="EMBL" id="JABXWT010000003">
    <property type="protein sequence ID" value="NVO56026.1"/>
    <property type="molecule type" value="Genomic_DNA"/>
</dbReference>
<accession>A0ABX2PQR7</accession>
<dbReference type="Proteomes" id="UP000630805">
    <property type="component" value="Unassembled WGS sequence"/>
</dbReference>
<evidence type="ECO:0000313" key="2">
    <source>
        <dbReference type="Proteomes" id="UP000630805"/>
    </source>
</evidence>
<sequence>MGKAGEQHDWPVGSSFRTKVVEVFDPNIVHLTKLLDTDNQHGVYRDLTDEVCYVQLTYRNDPSYSIVRCMGRHGAKELMKAAGKPPSLHSLYNPFEEAGNVDGAAALGDHEAGGGGRTSLSNWNAEVRDAIGLFYLVFPPKELKPEWPSTKFLRDIRESPEVDVLPRDRVAKAINTIYLRHKTTVDELYETIEARGRHCRLRTFPQINAELQRHQNVAAEEICVW</sequence>
<reference evidence="1 2" key="1">
    <citation type="submission" date="2020-06" db="EMBL/GenBank/DDBJ databases">
        <authorList>
            <person name="Cao W.R."/>
        </authorList>
    </citation>
    <scope>NUCLEOTIDE SEQUENCE [LARGE SCALE GENOMIC DNA]</scope>
    <source>
        <strain evidence="1 2">B1Z28</strain>
    </source>
</reference>
<name>A0ABX2PQR7_9RHOB</name>